<comment type="similarity">
    <text evidence="1">Belongs to the glutathione peroxidase family.</text>
</comment>
<dbReference type="InterPro" id="IPR036249">
    <property type="entry name" value="Thioredoxin-like_sf"/>
</dbReference>
<evidence type="ECO:0000313" key="5">
    <source>
        <dbReference type="Proteomes" id="UP000197138"/>
    </source>
</evidence>
<keyword evidence="2" id="KW-0575">Peroxidase</keyword>
<accession>A0A218X1R5</accession>
<organism evidence="4 5">
    <name type="scientific">Punica granatum</name>
    <name type="common">Pomegranate</name>
    <dbReference type="NCBI Taxonomy" id="22663"/>
    <lineage>
        <taxon>Eukaryota</taxon>
        <taxon>Viridiplantae</taxon>
        <taxon>Streptophyta</taxon>
        <taxon>Embryophyta</taxon>
        <taxon>Tracheophyta</taxon>
        <taxon>Spermatophyta</taxon>
        <taxon>Magnoliopsida</taxon>
        <taxon>eudicotyledons</taxon>
        <taxon>Gunneridae</taxon>
        <taxon>Pentapetalae</taxon>
        <taxon>rosids</taxon>
        <taxon>malvids</taxon>
        <taxon>Myrtales</taxon>
        <taxon>Lythraceae</taxon>
        <taxon>Punica</taxon>
    </lineage>
</organism>
<dbReference type="SUPFAM" id="SSF52833">
    <property type="entry name" value="Thioredoxin-like"/>
    <property type="match status" value="1"/>
</dbReference>
<evidence type="ECO:0008006" key="6">
    <source>
        <dbReference type="Google" id="ProtNLM"/>
    </source>
</evidence>
<keyword evidence="3" id="KW-0560">Oxidoreductase</keyword>
<dbReference type="Proteomes" id="UP000197138">
    <property type="component" value="Unassembled WGS sequence"/>
</dbReference>
<proteinExistence type="inferred from homology"/>
<evidence type="ECO:0000256" key="2">
    <source>
        <dbReference type="ARBA" id="ARBA00022559"/>
    </source>
</evidence>
<dbReference type="PROSITE" id="PS51355">
    <property type="entry name" value="GLUTATHIONE_PEROXID_3"/>
    <property type="match status" value="1"/>
</dbReference>
<dbReference type="Pfam" id="PF00255">
    <property type="entry name" value="GSHPx"/>
    <property type="match status" value="1"/>
</dbReference>
<dbReference type="Gene3D" id="3.40.30.10">
    <property type="entry name" value="Glutaredoxin"/>
    <property type="match status" value="1"/>
</dbReference>
<dbReference type="PANTHER" id="PTHR11592:SF132">
    <property type="entry name" value="GLUTATHIONE PEROXIDASE 7, CHLOROPLASTIC-RELATED"/>
    <property type="match status" value="1"/>
</dbReference>
<dbReference type="AlphaFoldDB" id="A0A218X1R5"/>
<dbReference type="GO" id="GO:0004601">
    <property type="term" value="F:peroxidase activity"/>
    <property type="evidence" value="ECO:0007669"/>
    <property type="project" value="UniProtKB-KW"/>
</dbReference>
<dbReference type="InterPro" id="IPR000889">
    <property type="entry name" value="Glutathione_peroxidase"/>
</dbReference>
<gene>
    <name evidence="4" type="ORF">CDL15_Pgr002830</name>
</gene>
<name>A0A218X1R5_PUNGR</name>
<evidence type="ECO:0000256" key="1">
    <source>
        <dbReference type="ARBA" id="ARBA00006926"/>
    </source>
</evidence>
<protein>
    <recommendedName>
        <fullName evidence="6">Glutathione peroxidase</fullName>
    </recommendedName>
</protein>
<sequence length="80" mass="8847">MQSTSTASSRFHSSGVHARAAPEKTLHNFTVKDIDKNDVPLSKFKGKVPLIVNIAPRCGLTTSNYTELSHLYEKRKTDSS</sequence>
<evidence type="ECO:0000256" key="3">
    <source>
        <dbReference type="ARBA" id="ARBA00023002"/>
    </source>
</evidence>
<dbReference type="EMBL" id="MTKT01002492">
    <property type="protein sequence ID" value="OWM78659.1"/>
    <property type="molecule type" value="Genomic_DNA"/>
</dbReference>
<dbReference type="GO" id="GO:0006979">
    <property type="term" value="P:response to oxidative stress"/>
    <property type="evidence" value="ECO:0007669"/>
    <property type="project" value="InterPro"/>
</dbReference>
<dbReference type="PANTHER" id="PTHR11592">
    <property type="entry name" value="GLUTATHIONE PEROXIDASE"/>
    <property type="match status" value="1"/>
</dbReference>
<evidence type="ECO:0000313" key="4">
    <source>
        <dbReference type="EMBL" id="OWM78659.1"/>
    </source>
</evidence>
<reference evidence="5" key="1">
    <citation type="journal article" date="2017" name="Plant J.">
        <title>The pomegranate (Punica granatum L.) genome and the genomics of punicalagin biosynthesis.</title>
        <authorList>
            <person name="Qin G."/>
            <person name="Xu C."/>
            <person name="Ming R."/>
            <person name="Tang H."/>
            <person name="Guyot R."/>
            <person name="Kramer E.M."/>
            <person name="Hu Y."/>
            <person name="Yi X."/>
            <person name="Qi Y."/>
            <person name="Xu X."/>
            <person name="Gao Z."/>
            <person name="Pan H."/>
            <person name="Jian J."/>
            <person name="Tian Y."/>
            <person name="Yue Z."/>
            <person name="Xu Y."/>
        </authorList>
    </citation>
    <scope>NUCLEOTIDE SEQUENCE [LARGE SCALE GENOMIC DNA]</scope>
    <source>
        <strain evidence="5">cv. Dabenzi</strain>
    </source>
</reference>
<comment type="caution">
    <text evidence="4">The sequence shown here is derived from an EMBL/GenBank/DDBJ whole genome shotgun (WGS) entry which is preliminary data.</text>
</comment>